<dbReference type="EMBL" id="CAJNYU010000877">
    <property type="protein sequence ID" value="CAF3395324.1"/>
    <property type="molecule type" value="Genomic_DNA"/>
</dbReference>
<comment type="caution">
    <text evidence="1">The sequence shown here is derived from an EMBL/GenBank/DDBJ whole genome shotgun (WGS) entry which is preliminary data.</text>
</comment>
<dbReference type="Proteomes" id="UP000663869">
    <property type="component" value="Unassembled WGS sequence"/>
</dbReference>
<reference evidence="1" key="1">
    <citation type="submission" date="2021-02" db="EMBL/GenBank/DDBJ databases">
        <authorList>
            <person name="Nowell W R."/>
        </authorList>
    </citation>
    <scope>NUCLEOTIDE SEQUENCE</scope>
</reference>
<dbReference type="Proteomes" id="UP000663862">
    <property type="component" value="Unassembled WGS sequence"/>
</dbReference>
<evidence type="ECO:0000313" key="2">
    <source>
        <dbReference type="EMBL" id="CAF4690600.1"/>
    </source>
</evidence>
<sequence>MDNSVSNATPSKETSTAIISELQTAFVYEDLVFHVQAIQQQIIEIVKFIDDHCKNNKEIRKEFKSRPLTFIDSYGNSTTDEYFDHQIISTIFSSYKNDYVPKYLQKWIKIGKMNENGISPLSEDELNSSVSEYDDVYRFIQGGKNSFRAIRMVRNG</sequence>
<proteinExistence type="predicted"/>
<organism evidence="1 3">
    <name type="scientific">Rotaria socialis</name>
    <dbReference type="NCBI Taxonomy" id="392032"/>
    <lineage>
        <taxon>Eukaryota</taxon>
        <taxon>Metazoa</taxon>
        <taxon>Spiralia</taxon>
        <taxon>Gnathifera</taxon>
        <taxon>Rotifera</taxon>
        <taxon>Eurotatoria</taxon>
        <taxon>Bdelloidea</taxon>
        <taxon>Philodinida</taxon>
        <taxon>Philodinidae</taxon>
        <taxon>Rotaria</taxon>
    </lineage>
</organism>
<dbReference type="AlphaFoldDB" id="A0A817ZTF4"/>
<dbReference type="EMBL" id="CAJOBQ010008325">
    <property type="protein sequence ID" value="CAF4690600.1"/>
    <property type="molecule type" value="Genomic_DNA"/>
</dbReference>
<evidence type="ECO:0000313" key="3">
    <source>
        <dbReference type="Proteomes" id="UP000663869"/>
    </source>
</evidence>
<gene>
    <name evidence="1" type="ORF">FME351_LOCUS8538</name>
    <name evidence="2" type="ORF">TSG867_LOCUS32845</name>
</gene>
<evidence type="ECO:0000313" key="1">
    <source>
        <dbReference type="EMBL" id="CAF3395324.1"/>
    </source>
</evidence>
<name>A0A817ZTF4_9BILA</name>
<protein>
    <submittedName>
        <fullName evidence="1">Uncharacterized protein</fullName>
    </submittedName>
</protein>
<accession>A0A817ZTF4</accession>